<proteinExistence type="predicted"/>
<accession>A0A1G2CJL8</accession>
<keyword evidence="1" id="KW-0472">Membrane</keyword>
<dbReference type="EMBL" id="MHKZ01000010">
    <property type="protein sequence ID" value="OGZ00930.1"/>
    <property type="molecule type" value="Genomic_DNA"/>
</dbReference>
<reference evidence="2 3" key="1">
    <citation type="journal article" date="2016" name="Nat. Commun.">
        <title>Thousands of microbial genomes shed light on interconnected biogeochemical processes in an aquifer system.</title>
        <authorList>
            <person name="Anantharaman K."/>
            <person name="Brown C.T."/>
            <person name="Hug L.A."/>
            <person name="Sharon I."/>
            <person name="Castelle C.J."/>
            <person name="Probst A.J."/>
            <person name="Thomas B.C."/>
            <person name="Singh A."/>
            <person name="Wilkins M.J."/>
            <person name="Karaoz U."/>
            <person name="Brodie E.L."/>
            <person name="Williams K.H."/>
            <person name="Hubbard S.S."/>
            <person name="Banfield J.F."/>
        </authorList>
    </citation>
    <scope>NUCLEOTIDE SEQUENCE [LARGE SCALE GENOMIC DNA]</scope>
</reference>
<organism evidence="2 3">
    <name type="scientific">Candidatus Liptonbacteria bacterium RIFCSPLOWO2_01_FULL_45_15</name>
    <dbReference type="NCBI Taxonomy" id="1798649"/>
    <lineage>
        <taxon>Bacteria</taxon>
        <taxon>Candidatus Liptoniibacteriota</taxon>
    </lineage>
</organism>
<gene>
    <name evidence="2" type="ORF">A3B13_02725</name>
</gene>
<keyword evidence="1" id="KW-1133">Transmembrane helix</keyword>
<feature type="transmembrane region" description="Helical" evidence="1">
    <location>
        <begin position="47"/>
        <end position="70"/>
    </location>
</feature>
<name>A0A1G2CJL8_9BACT</name>
<dbReference type="AlphaFoldDB" id="A0A1G2CJL8"/>
<dbReference type="Proteomes" id="UP000176287">
    <property type="component" value="Unassembled WGS sequence"/>
</dbReference>
<protein>
    <submittedName>
        <fullName evidence="2">Uncharacterized protein</fullName>
    </submittedName>
</protein>
<sequence length="73" mass="7488">MNSKLKAKAVEVLARFPEDNIRKIEVCGVVAGISAGAVVVLTTGDAFIGLITAGAVFCWFIARAVSAAGYSDG</sequence>
<feature type="transmembrane region" description="Helical" evidence="1">
    <location>
        <begin position="21"/>
        <end position="41"/>
    </location>
</feature>
<evidence type="ECO:0000313" key="3">
    <source>
        <dbReference type="Proteomes" id="UP000176287"/>
    </source>
</evidence>
<evidence type="ECO:0000256" key="1">
    <source>
        <dbReference type="SAM" id="Phobius"/>
    </source>
</evidence>
<keyword evidence="1" id="KW-0812">Transmembrane</keyword>
<comment type="caution">
    <text evidence="2">The sequence shown here is derived from an EMBL/GenBank/DDBJ whole genome shotgun (WGS) entry which is preliminary data.</text>
</comment>
<evidence type="ECO:0000313" key="2">
    <source>
        <dbReference type="EMBL" id="OGZ00930.1"/>
    </source>
</evidence>